<comment type="caution">
    <text evidence="2">The sequence shown here is derived from an EMBL/GenBank/DDBJ whole genome shotgun (WGS) entry which is preliminary data.</text>
</comment>
<feature type="signal peptide" evidence="1">
    <location>
        <begin position="1"/>
        <end position="17"/>
    </location>
</feature>
<accession>A0A1F5EWJ8</accession>
<dbReference type="InterPro" id="IPR029062">
    <property type="entry name" value="Class_I_gatase-like"/>
</dbReference>
<evidence type="ECO:0008006" key="4">
    <source>
        <dbReference type="Google" id="ProtNLM"/>
    </source>
</evidence>
<proteinExistence type="predicted"/>
<reference evidence="2 3" key="1">
    <citation type="journal article" date="2016" name="Nat. Commun.">
        <title>Thousands of microbial genomes shed light on interconnected biogeochemical processes in an aquifer system.</title>
        <authorList>
            <person name="Anantharaman K."/>
            <person name="Brown C.T."/>
            <person name="Hug L.A."/>
            <person name="Sharon I."/>
            <person name="Castelle C.J."/>
            <person name="Probst A.J."/>
            <person name="Thomas B.C."/>
            <person name="Singh A."/>
            <person name="Wilkins M.J."/>
            <person name="Karaoz U."/>
            <person name="Brodie E.L."/>
            <person name="Williams K.H."/>
            <person name="Hubbard S.S."/>
            <person name="Banfield J.F."/>
        </authorList>
    </citation>
    <scope>NUCLEOTIDE SEQUENCE [LARGE SCALE GENOMIC DNA]</scope>
</reference>
<keyword evidence="1" id="KW-0732">Signal</keyword>
<feature type="chain" id="PRO_5009518392" description="ThuA-like domain-containing protein" evidence="1">
    <location>
        <begin position="18"/>
        <end position="238"/>
    </location>
</feature>
<dbReference type="SUPFAM" id="SSF52317">
    <property type="entry name" value="Class I glutamine amidotransferase-like"/>
    <property type="match status" value="1"/>
</dbReference>
<sequence>MKKLVLFLVLVVAAAFAGQHDLLICHCDPGGISDVVTNIANDPYYDTVDFVDCTSYTPTVAEMEDYDCVFTWSNFEYDNSTGMGDNLADYMDGGSGGVVSCCFAHNSSDGYGLSGRYASDAAYCPVGRGTEYFAYTYMGNYDDTHPILDGVESITGIYYWQYINEESGATWLAELDNNFVLAAISADEKAVGLNLYPGDYHYWDGDGWILYNNAIKYMMGGWPGVEEISWGLIKAQFE</sequence>
<dbReference type="AlphaFoldDB" id="A0A1F5EWJ8"/>
<name>A0A1F5EWJ8_9BACT</name>
<protein>
    <recommendedName>
        <fullName evidence="4">ThuA-like domain-containing protein</fullName>
    </recommendedName>
</protein>
<gene>
    <name evidence="2" type="ORF">A2Y64_07360</name>
</gene>
<dbReference type="EMBL" id="MFAF01000141">
    <property type="protein sequence ID" value="OGD71783.1"/>
    <property type="molecule type" value="Genomic_DNA"/>
</dbReference>
<evidence type="ECO:0000256" key="1">
    <source>
        <dbReference type="SAM" id="SignalP"/>
    </source>
</evidence>
<evidence type="ECO:0000313" key="2">
    <source>
        <dbReference type="EMBL" id="OGD71783.1"/>
    </source>
</evidence>
<dbReference type="Proteomes" id="UP000177187">
    <property type="component" value="Unassembled WGS sequence"/>
</dbReference>
<evidence type="ECO:0000313" key="3">
    <source>
        <dbReference type="Proteomes" id="UP000177187"/>
    </source>
</evidence>
<organism evidence="2 3">
    <name type="scientific">Candidatus Coatesbacteria bacterium RBG_13_66_14</name>
    <dbReference type="NCBI Taxonomy" id="1817816"/>
    <lineage>
        <taxon>Bacteria</taxon>
        <taxon>Candidatus Coatesiibacteriota</taxon>
    </lineage>
</organism>